<keyword evidence="2" id="KW-1185">Reference proteome</keyword>
<dbReference type="eggNOG" id="COG3499">
    <property type="taxonomic scope" value="Bacteria"/>
</dbReference>
<evidence type="ECO:0000313" key="2">
    <source>
        <dbReference type="Proteomes" id="UP000028602"/>
    </source>
</evidence>
<evidence type="ECO:0000313" key="1">
    <source>
        <dbReference type="EMBL" id="KFD18331.1"/>
    </source>
</evidence>
<accession>A0A085JCY5</accession>
<dbReference type="Pfam" id="PF06995">
    <property type="entry name" value="Phage_P2_GpU"/>
    <property type="match status" value="1"/>
</dbReference>
<reference evidence="1 2" key="1">
    <citation type="submission" date="2014-05" db="EMBL/GenBank/DDBJ databases">
        <title>ATOL: Assembling a taxonomically balanced genome-scale reconstruction of the evolutionary history of the Enterobacteriaceae.</title>
        <authorList>
            <person name="Plunkett G.III."/>
            <person name="Neeno-Eckwall E.C."/>
            <person name="Glasner J.D."/>
            <person name="Perna N.T."/>
        </authorList>
    </citation>
    <scope>NUCLEOTIDE SEQUENCE [LARGE SCALE GENOMIC DNA]</scope>
    <source>
        <strain evidence="1 2">ATCC 33301</strain>
    </source>
</reference>
<dbReference type="RefSeq" id="WP_029990112.1">
    <property type="nucleotide sequence ID" value="NZ_ATMJ01000016.1"/>
</dbReference>
<gene>
    <name evidence="1" type="ORF">GTPT_2521</name>
</gene>
<organism evidence="1 2">
    <name type="scientific">Tatumella ptyseos ATCC 33301</name>
    <dbReference type="NCBI Taxonomy" id="1005995"/>
    <lineage>
        <taxon>Bacteria</taxon>
        <taxon>Pseudomonadati</taxon>
        <taxon>Pseudomonadota</taxon>
        <taxon>Gammaproteobacteria</taxon>
        <taxon>Enterobacterales</taxon>
        <taxon>Erwiniaceae</taxon>
        <taxon>Tatumella</taxon>
    </lineage>
</organism>
<protein>
    <submittedName>
        <fullName evidence="1">Phage tail protein</fullName>
    </submittedName>
</protein>
<sequence length="156" mass="17485">MSEIIPLFEDQGRAGRRKSTAAESAQVMLMLGDFAFSADSTAYQQLSREATWRWGEQERIGRQSLMQYTGKGARTVRLEGQVHAFFGKGVEPLESLFLMGEEARPLQLVSGSGEILGWWVITAFSEVTSRFLPGGGHRNKTWTMTLKYYADNLSEP</sequence>
<dbReference type="Proteomes" id="UP000028602">
    <property type="component" value="Unassembled WGS sequence"/>
</dbReference>
<dbReference type="InterPro" id="IPR009734">
    <property type="entry name" value="Myoviridae_GpU"/>
</dbReference>
<comment type="caution">
    <text evidence="1">The sequence shown here is derived from an EMBL/GenBank/DDBJ whole genome shotgun (WGS) entry which is preliminary data.</text>
</comment>
<dbReference type="EMBL" id="JMPR01000038">
    <property type="protein sequence ID" value="KFD18331.1"/>
    <property type="molecule type" value="Genomic_DNA"/>
</dbReference>
<name>A0A085JCY5_9GAMM</name>
<proteinExistence type="predicted"/>
<dbReference type="AlphaFoldDB" id="A0A085JCY5"/>